<dbReference type="AlphaFoldDB" id="A0AAV6KIK5"/>
<dbReference type="SMART" id="SM00382">
    <property type="entry name" value="AAA"/>
    <property type="match status" value="1"/>
</dbReference>
<dbReference type="SUPFAM" id="SSF52058">
    <property type="entry name" value="L domain-like"/>
    <property type="match status" value="2"/>
</dbReference>
<dbReference type="FunFam" id="3.40.50.300:FF:001091">
    <property type="entry name" value="Probable disease resistance protein At1g61300"/>
    <property type="match status" value="1"/>
</dbReference>
<dbReference type="GO" id="GO:0005524">
    <property type="term" value="F:ATP binding"/>
    <property type="evidence" value="ECO:0007669"/>
    <property type="project" value="UniProtKB-KW"/>
</dbReference>
<feature type="region of interest" description="Disordered" evidence="5">
    <location>
        <begin position="1200"/>
        <end position="1238"/>
    </location>
</feature>
<feature type="compositionally biased region" description="Acidic residues" evidence="5">
    <location>
        <begin position="1209"/>
        <end position="1238"/>
    </location>
</feature>
<dbReference type="InterPro" id="IPR032675">
    <property type="entry name" value="LRR_dom_sf"/>
</dbReference>
<evidence type="ECO:0000313" key="8">
    <source>
        <dbReference type="Proteomes" id="UP000823749"/>
    </source>
</evidence>
<dbReference type="Gene3D" id="3.40.50.300">
    <property type="entry name" value="P-loop containing nucleotide triphosphate hydrolases"/>
    <property type="match status" value="1"/>
</dbReference>
<proteinExistence type="inferred from homology"/>
<dbReference type="SUPFAM" id="SSF52540">
    <property type="entry name" value="P-loop containing nucleoside triphosphate hydrolases"/>
    <property type="match status" value="1"/>
</dbReference>
<dbReference type="PANTHER" id="PTHR33463:SF198">
    <property type="entry name" value="RPP4C3"/>
    <property type="match status" value="1"/>
</dbReference>
<dbReference type="InterPro" id="IPR042197">
    <property type="entry name" value="Apaf_helical"/>
</dbReference>
<evidence type="ECO:0000256" key="2">
    <source>
        <dbReference type="ARBA" id="ARBA00022614"/>
    </source>
</evidence>
<dbReference type="PRINTS" id="PR00364">
    <property type="entry name" value="DISEASERSIST"/>
</dbReference>
<dbReference type="PANTHER" id="PTHR33463">
    <property type="entry name" value="NB-ARC DOMAIN-CONTAINING PROTEIN-RELATED"/>
    <property type="match status" value="1"/>
</dbReference>
<keyword evidence="3" id="KW-0611">Plant defense</keyword>
<protein>
    <recommendedName>
        <fullName evidence="6">AAA+ ATPase domain-containing protein</fullName>
    </recommendedName>
</protein>
<evidence type="ECO:0000256" key="3">
    <source>
        <dbReference type="ARBA" id="ARBA00022821"/>
    </source>
</evidence>
<sequence length="1238" mass="138760">MALDFVLSIGGKIVEYLIDPIGRQFGYLVYYNTNLESLRNQVNMLEGKRGAVQLLVDEAKRNREVIGPDVNEWLARVDAPCREANNILIQGQANKGCCQNPKSRHSISRKATKMAEEVAKLHGDGNFTRVSYPAPPPGIESRPIDGIKCFESRSSILKEVMEALKKDGASNMIGICGLGGVGKTTLAKQVAKKAKEEKLFDDIVMATVSQNLEARKIQGEIADMLGFKFQQESVSGRADVLRDKLKQKARILVIMDDVWKRVELNDIGIPFGDDHKGCKILVTSRSEEVCNDMGAQKKFPVQILHKEEAWNLFKEMAGIPEDDINFQSTKMAVANECGGLPIAIVTVARALKGKGKSSWDSALEALRKSIGKNVRGVEDEVFKSLELSFNFLKSKEAQRCFLLCSLYSEDYDIPIEDLVRNGYGQKLFEGIKTVGEARARVHDNVDHLKKCFLLMDGKSEVHVKMHDVVRDVAISIASREEHSFMVRCDEALKEWPEEERRGHYGVISMRCTGMGWGLPDNLEFPRLQLLRLECDDRRRLLIESPGILYQGMKELKVVAISGMKIPSLPPLLRCLANLQTLSLSDCNLSHTDLPIIGGLMNLEILSFTGSNIEELPREIGNLTRLKLLDLLHCAKTRIPHGVLTSLLKLEELYIGKSFTGWDVVEEGKDIDGLTNASIAELASLPNLVALDINVPKIECWVWPRDVDVLGKIRAFGIWLGQSNIRSYDFDGKCLLPSTNQLVLEALDVSRGVMEIRGLKMLLKITTKLHLLSVIGVGHSICDLDEDGFKHLSELNVFRCLDLECLVNTSDDQLENEAFCTLKILSLNELPQLKHLWKGPTQLACLRNLMSVWIFDCPKLGYYVFSLAIARNLVQLHELTVWRCSELEVIVSDGGGEHEIEAAREDDDIVFPKLESLVLYELPNFTGFCKGMNAIRMPQLKQLKLGDISKLNCLCPASRSNNDTTIQPLFNNKDALTSIEELDLYNVEDLREIWPRDVQAKLRDIRVYSCDKLSTILFPSNLIECMEKLERLHVEECGSVEVAFDLGELNIGEGNGNIAIAIFPCLASLTLTELPKLRHVWANYPPRISQGFQNLKSLYVSFCGSLRILVSPFVARLLVNLKELDILGCEAMEAIIDWEEEEVDDGIKTIVFPQLTSLTLKDLQLLTSFCPQGCTFQGSLLKEVEIWDCPTLNSNSLPSAVQRAINEQGSLEEDEEEDDEEEDDEEEDEEEDDDGDESI</sequence>
<dbReference type="GO" id="GO:0006952">
    <property type="term" value="P:defense response"/>
    <property type="evidence" value="ECO:0007669"/>
    <property type="project" value="UniProtKB-KW"/>
</dbReference>
<comment type="similarity">
    <text evidence="1">Belongs to the disease resistance NB-LRR family.</text>
</comment>
<evidence type="ECO:0000313" key="7">
    <source>
        <dbReference type="EMBL" id="KAG5552144.1"/>
    </source>
</evidence>
<accession>A0AAV6KIK5</accession>
<keyword evidence="4" id="KW-0067">ATP-binding</keyword>
<dbReference type="InterPro" id="IPR027417">
    <property type="entry name" value="P-loop_NTPase"/>
</dbReference>
<evidence type="ECO:0000256" key="1">
    <source>
        <dbReference type="ARBA" id="ARBA00008894"/>
    </source>
</evidence>
<dbReference type="GO" id="GO:0043531">
    <property type="term" value="F:ADP binding"/>
    <property type="evidence" value="ECO:0007669"/>
    <property type="project" value="InterPro"/>
</dbReference>
<dbReference type="InterPro" id="IPR057135">
    <property type="entry name" value="At4g27190-like_LRR"/>
</dbReference>
<feature type="domain" description="AAA+ ATPase" evidence="6">
    <location>
        <begin position="169"/>
        <end position="305"/>
    </location>
</feature>
<keyword evidence="8" id="KW-1185">Reference proteome</keyword>
<dbReference type="EMBL" id="JACTNZ010000004">
    <property type="protein sequence ID" value="KAG5552144.1"/>
    <property type="molecule type" value="Genomic_DNA"/>
</dbReference>
<keyword evidence="2" id="KW-0433">Leucine-rich repeat</keyword>
<evidence type="ECO:0000256" key="5">
    <source>
        <dbReference type="SAM" id="MobiDB-lite"/>
    </source>
</evidence>
<keyword evidence="4" id="KW-0547">Nucleotide-binding</keyword>
<gene>
    <name evidence="7" type="ORF">RHGRI_010296</name>
</gene>
<evidence type="ECO:0000256" key="4">
    <source>
        <dbReference type="ARBA" id="ARBA00022840"/>
    </source>
</evidence>
<dbReference type="InterPro" id="IPR050905">
    <property type="entry name" value="Plant_NBS-LRR"/>
</dbReference>
<dbReference type="Gene3D" id="3.80.10.10">
    <property type="entry name" value="Ribonuclease Inhibitor"/>
    <property type="match status" value="3"/>
</dbReference>
<dbReference type="Proteomes" id="UP000823749">
    <property type="component" value="Chromosome 4"/>
</dbReference>
<dbReference type="Pfam" id="PF00931">
    <property type="entry name" value="NB-ARC"/>
    <property type="match status" value="1"/>
</dbReference>
<comment type="caution">
    <text evidence="7">The sequence shown here is derived from an EMBL/GenBank/DDBJ whole genome shotgun (WGS) entry which is preliminary data.</text>
</comment>
<dbReference type="Gene3D" id="1.10.8.430">
    <property type="entry name" value="Helical domain of apoptotic protease-activating factors"/>
    <property type="match status" value="1"/>
</dbReference>
<reference evidence="7" key="1">
    <citation type="submission" date="2020-08" db="EMBL/GenBank/DDBJ databases">
        <title>Plant Genome Project.</title>
        <authorList>
            <person name="Zhang R.-G."/>
        </authorList>
    </citation>
    <scope>NUCLEOTIDE SEQUENCE</scope>
    <source>
        <strain evidence="7">WSP0</strain>
        <tissue evidence="7">Leaf</tissue>
    </source>
</reference>
<dbReference type="Pfam" id="PF23247">
    <property type="entry name" value="LRR_RPS2"/>
    <property type="match status" value="2"/>
</dbReference>
<evidence type="ECO:0000259" key="6">
    <source>
        <dbReference type="SMART" id="SM00382"/>
    </source>
</evidence>
<dbReference type="InterPro" id="IPR002182">
    <property type="entry name" value="NB-ARC"/>
</dbReference>
<name>A0AAV6KIK5_9ERIC</name>
<dbReference type="InterPro" id="IPR003593">
    <property type="entry name" value="AAA+_ATPase"/>
</dbReference>
<organism evidence="7 8">
    <name type="scientific">Rhododendron griersonianum</name>
    <dbReference type="NCBI Taxonomy" id="479676"/>
    <lineage>
        <taxon>Eukaryota</taxon>
        <taxon>Viridiplantae</taxon>
        <taxon>Streptophyta</taxon>
        <taxon>Embryophyta</taxon>
        <taxon>Tracheophyta</taxon>
        <taxon>Spermatophyta</taxon>
        <taxon>Magnoliopsida</taxon>
        <taxon>eudicotyledons</taxon>
        <taxon>Gunneridae</taxon>
        <taxon>Pentapetalae</taxon>
        <taxon>asterids</taxon>
        <taxon>Ericales</taxon>
        <taxon>Ericaceae</taxon>
        <taxon>Ericoideae</taxon>
        <taxon>Rhodoreae</taxon>
        <taxon>Rhododendron</taxon>
    </lineage>
</organism>